<evidence type="ECO:0000259" key="8">
    <source>
        <dbReference type="PROSITE" id="PS50850"/>
    </source>
</evidence>
<evidence type="ECO:0000313" key="10">
    <source>
        <dbReference type="Proteomes" id="UP000642571"/>
    </source>
</evidence>
<evidence type="ECO:0000256" key="5">
    <source>
        <dbReference type="ARBA" id="ARBA00022989"/>
    </source>
</evidence>
<dbReference type="Proteomes" id="UP000642571">
    <property type="component" value="Unassembled WGS sequence"/>
</dbReference>
<feature type="transmembrane region" description="Helical" evidence="7">
    <location>
        <begin position="310"/>
        <end position="329"/>
    </location>
</feature>
<dbReference type="PANTHER" id="PTHR23513:SF6">
    <property type="entry name" value="MAJOR FACILITATOR SUPERFAMILY ASSOCIATED DOMAIN-CONTAINING PROTEIN"/>
    <property type="match status" value="1"/>
</dbReference>
<feature type="transmembrane region" description="Helical" evidence="7">
    <location>
        <begin position="12"/>
        <end position="34"/>
    </location>
</feature>
<keyword evidence="6 7" id="KW-0472">Membrane</keyword>
<dbReference type="InterPro" id="IPR020846">
    <property type="entry name" value="MFS_dom"/>
</dbReference>
<dbReference type="PRINTS" id="PR01988">
    <property type="entry name" value="EXPORTERBACE"/>
</dbReference>
<gene>
    <name evidence="9" type="ORF">GCM10011389_31800</name>
</gene>
<dbReference type="SUPFAM" id="SSF103473">
    <property type="entry name" value="MFS general substrate transporter"/>
    <property type="match status" value="1"/>
</dbReference>
<dbReference type="PROSITE" id="PS50850">
    <property type="entry name" value="MFS"/>
    <property type="match status" value="1"/>
</dbReference>
<dbReference type="RefSeq" id="WP_188655372.1">
    <property type="nucleotide sequence ID" value="NZ_BMIN01000016.1"/>
</dbReference>
<dbReference type="EMBL" id="BMIN01000016">
    <property type="protein sequence ID" value="GGD21762.1"/>
    <property type="molecule type" value="Genomic_DNA"/>
</dbReference>
<evidence type="ECO:0000313" key="9">
    <source>
        <dbReference type="EMBL" id="GGD21762.1"/>
    </source>
</evidence>
<dbReference type="InterPro" id="IPR022324">
    <property type="entry name" value="Bacilysin_exporter_BacE_put"/>
</dbReference>
<proteinExistence type="predicted"/>
<feature type="transmembrane region" description="Helical" evidence="7">
    <location>
        <begin position="288"/>
        <end position="304"/>
    </location>
</feature>
<evidence type="ECO:0000256" key="6">
    <source>
        <dbReference type="ARBA" id="ARBA00023136"/>
    </source>
</evidence>
<dbReference type="CDD" id="cd06173">
    <property type="entry name" value="MFS_MefA_like"/>
    <property type="match status" value="1"/>
</dbReference>
<dbReference type="Pfam" id="PF07690">
    <property type="entry name" value="MFS_1"/>
    <property type="match status" value="1"/>
</dbReference>
<name>A0ABQ1QBA4_9BACI</name>
<keyword evidence="3" id="KW-1003">Cell membrane</keyword>
<feature type="domain" description="Major facilitator superfamily (MFS) profile" evidence="8">
    <location>
        <begin position="1"/>
        <end position="403"/>
    </location>
</feature>
<dbReference type="PANTHER" id="PTHR23513">
    <property type="entry name" value="INTEGRAL MEMBRANE EFFLUX PROTEIN-RELATED"/>
    <property type="match status" value="1"/>
</dbReference>
<feature type="transmembrane region" description="Helical" evidence="7">
    <location>
        <begin position="259"/>
        <end position="281"/>
    </location>
</feature>
<comment type="subcellular location">
    <subcellularLocation>
        <location evidence="1">Cell membrane</location>
        <topology evidence="1">Multi-pass membrane protein</topology>
    </subcellularLocation>
</comment>
<evidence type="ECO:0000256" key="4">
    <source>
        <dbReference type="ARBA" id="ARBA00022692"/>
    </source>
</evidence>
<keyword evidence="2" id="KW-0813">Transport</keyword>
<evidence type="ECO:0000256" key="3">
    <source>
        <dbReference type="ARBA" id="ARBA00022475"/>
    </source>
</evidence>
<evidence type="ECO:0000256" key="2">
    <source>
        <dbReference type="ARBA" id="ARBA00022448"/>
    </source>
</evidence>
<feature type="transmembrane region" description="Helical" evidence="7">
    <location>
        <begin position="46"/>
        <end position="66"/>
    </location>
</feature>
<comment type="caution">
    <text evidence="9">The sequence shown here is derived from an EMBL/GenBank/DDBJ whole genome shotgun (WGS) entry which is preliminary data.</text>
</comment>
<feature type="transmembrane region" description="Helical" evidence="7">
    <location>
        <begin position="350"/>
        <end position="373"/>
    </location>
</feature>
<feature type="transmembrane region" description="Helical" evidence="7">
    <location>
        <begin position="379"/>
        <end position="399"/>
    </location>
</feature>
<reference evidence="10" key="1">
    <citation type="journal article" date="2019" name="Int. J. Syst. Evol. Microbiol.">
        <title>The Global Catalogue of Microorganisms (GCM) 10K type strain sequencing project: providing services to taxonomists for standard genome sequencing and annotation.</title>
        <authorList>
            <consortium name="The Broad Institute Genomics Platform"/>
            <consortium name="The Broad Institute Genome Sequencing Center for Infectious Disease"/>
            <person name="Wu L."/>
            <person name="Ma J."/>
        </authorList>
    </citation>
    <scope>NUCLEOTIDE SEQUENCE [LARGE SCALE GENOMIC DNA]</scope>
    <source>
        <strain evidence="10">CGMCC 1.15353</strain>
    </source>
</reference>
<accession>A0ABQ1QBA4</accession>
<feature type="transmembrane region" description="Helical" evidence="7">
    <location>
        <begin position="224"/>
        <end position="247"/>
    </location>
</feature>
<keyword evidence="4 7" id="KW-0812">Transmembrane</keyword>
<protein>
    <submittedName>
        <fullName evidence="9">MFS transporter</fullName>
    </submittedName>
</protein>
<evidence type="ECO:0000256" key="7">
    <source>
        <dbReference type="SAM" id="Phobius"/>
    </source>
</evidence>
<keyword evidence="10" id="KW-1185">Reference proteome</keyword>
<organism evidence="9 10">
    <name type="scientific">Pontibacillus salipaludis</name>
    <dbReference type="NCBI Taxonomy" id="1697394"/>
    <lineage>
        <taxon>Bacteria</taxon>
        <taxon>Bacillati</taxon>
        <taxon>Bacillota</taxon>
        <taxon>Bacilli</taxon>
        <taxon>Bacillales</taxon>
        <taxon>Bacillaceae</taxon>
        <taxon>Pontibacillus</taxon>
    </lineage>
</organism>
<dbReference type="InterPro" id="IPR011701">
    <property type="entry name" value="MFS"/>
</dbReference>
<evidence type="ECO:0000256" key="1">
    <source>
        <dbReference type="ARBA" id="ARBA00004651"/>
    </source>
</evidence>
<dbReference type="Gene3D" id="1.20.1250.20">
    <property type="entry name" value="MFS general substrate transporter like domains"/>
    <property type="match status" value="1"/>
</dbReference>
<dbReference type="InterPro" id="IPR036259">
    <property type="entry name" value="MFS_trans_sf"/>
</dbReference>
<keyword evidence="5 7" id="KW-1133">Transmembrane helix</keyword>
<feature type="transmembrane region" description="Helical" evidence="7">
    <location>
        <begin position="142"/>
        <end position="161"/>
    </location>
</feature>
<sequence length="413" mass="45176">MSRMKKDKRWSASVFLLAALGISTIGDWVFLIALNLMVLNKTGSPFAVTILYLLRPAAMVVTNIWAGSFVDRIDQRNTMLWLDLFRGMLVLFISITTNLSLIYGLVFLIYMGSSISETTTLSYMTKLVPVEKRKRFNAWRSLLDSGGFVLGPAIAGLLFIISSLNVAIALNGLSFIISALIVLKLPKMSVCKPEIEEFENMSLDLLLKDFKAVWHFTKTSRKIIVTYSLVALLMIGATAIDSLEAAFSKNVLSLSDKEYGFLVSIAGAGYVCGALAMIVLAKRLENRLVVWGGSILVSCGYITYGFSTIFIQAAAGFFLLSFFMAWVQTGFNTYVQQSVPALMIGRISSIYGWIEALLTLLATIVIGMTAEIVSIQSSVAVATLCVLGVIVILLCVSLYPKGSSIKQSDTNIE</sequence>